<feature type="binding site" evidence="9">
    <location>
        <position position="216"/>
    </location>
    <ligand>
        <name>Zn(2+)</name>
        <dbReference type="ChEBI" id="CHEBI:29105"/>
        <label>2</label>
    </ligand>
</feature>
<dbReference type="SUPFAM" id="SSF51658">
    <property type="entry name" value="Xylose isomerase-like"/>
    <property type="match status" value="1"/>
</dbReference>
<accession>A0A451CZZ4</accession>
<comment type="similarity">
    <text evidence="1 9">Belongs to the AP endonuclease 2 family.</text>
</comment>
<keyword evidence="7 9" id="KW-0862">Zinc</keyword>
<evidence type="ECO:0000256" key="4">
    <source>
        <dbReference type="ARBA" id="ARBA00022759"/>
    </source>
</evidence>
<evidence type="ECO:0000256" key="1">
    <source>
        <dbReference type="ARBA" id="ARBA00005340"/>
    </source>
</evidence>
<comment type="catalytic activity">
    <reaction evidence="9">
        <text>Endonucleolytic cleavage to 5'-phosphooligonucleotide end-products.</text>
        <dbReference type="EC" id="3.1.21.2"/>
    </reaction>
</comment>
<dbReference type="GO" id="GO:0008833">
    <property type="term" value="F:deoxyribonuclease IV (phage-T4-induced) activity"/>
    <property type="evidence" value="ECO:0007669"/>
    <property type="project" value="UniProtKB-UniRule"/>
</dbReference>
<dbReference type="PROSITE" id="PS00730">
    <property type="entry name" value="AP_NUCLEASE_F2_2"/>
    <property type="match status" value="1"/>
</dbReference>
<evidence type="ECO:0000256" key="2">
    <source>
        <dbReference type="ARBA" id="ARBA00022722"/>
    </source>
</evidence>
<keyword evidence="4 9" id="KW-0255">Endonuclease</keyword>
<feature type="binding site" evidence="9">
    <location>
        <position position="145"/>
    </location>
    <ligand>
        <name>Zn(2+)</name>
        <dbReference type="ChEBI" id="CHEBI:29105"/>
        <label>1</label>
    </ligand>
</feature>
<dbReference type="CDD" id="cd00019">
    <property type="entry name" value="AP2Ec"/>
    <property type="match status" value="1"/>
</dbReference>
<gene>
    <name evidence="9 11" type="primary">nfo</name>
    <name evidence="11" type="ORF">ERCICURT3053_368</name>
</gene>
<evidence type="ECO:0000256" key="7">
    <source>
        <dbReference type="ARBA" id="ARBA00022833"/>
    </source>
</evidence>
<evidence type="ECO:0000256" key="3">
    <source>
        <dbReference type="ARBA" id="ARBA00022723"/>
    </source>
</evidence>
<evidence type="ECO:0000256" key="8">
    <source>
        <dbReference type="ARBA" id="ARBA00023204"/>
    </source>
</evidence>
<dbReference type="PANTHER" id="PTHR21445">
    <property type="entry name" value="ENDONUCLEASE IV ENDODEOXYRIBONUCLEASE IV"/>
    <property type="match status" value="1"/>
</dbReference>
<dbReference type="InterPro" id="IPR001719">
    <property type="entry name" value="AP_endonuc_2"/>
</dbReference>
<dbReference type="InterPro" id="IPR036237">
    <property type="entry name" value="Xyl_isomerase-like_sf"/>
</dbReference>
<evidence type="ECO:0000256" key="5">
    <source>
        <dbReference type="ARBA" id="ARBA00022763"/>
    </source>
</evidence>
<dbReference type="PROSITE" id="PS51432">
    <property type="entry name" value="AP_NUCLEASE_F2_4"/>
    <property type="match status" value="1"/>
</dbReference>
<feature type="binding site" evidence="9">
    <location>
        <position position="179"/>
    </location>
    <ligand>
        <name>Zn(2+)</name>
        <dbReference type="ChEBI" id="CHEBI:29105"/>
        <label>2</label>
    </ligand>
</feature>
<dbReference type="GO" id="GO:0003906">
    <property type="term" value="F:DNA-(apurinic or apyrimidinic site) endonuclease activity"/>
    <property type="evidence" value="ECO:0007669"/>
    <property type="project" value="TreeGrafter"/>
</dbReference>
<dbReference type="NCBIfam" id="TIGR00587">
    <property type="entry name" value="nfo"/>
    <property type="match status" value="1"/>
</dbReference>
<evidence type="ECO:0000313" key="11">
    <source>
        <dbReference type="EMBL" id="VFP78735.1"/>
    </source>
</evidence>
<comment type="function">
    <text evidence="9">Endonuclease IV plays a role in DNA repair. It cleaves phosphodiester bonds at apurinic or apyrimidinic (AP) sites, generating a 3'-hydroxyl group and a 5'-terminal sugar phosphate.</text>
</comment>
<dbReference type="PANTHER" id="PTHR21445:SF0">
    <property type="entry name" value="APURINIC-APYRIMIDINIC ENDONUCLEASE"/>
    <property type="match status" value="1"/>
</dbReference>
<feature type="domain" description="Xylose isomerase-like TIM barrel" evidence="10">
    <location>
        <begin position="18"/>
        <end position="277"/>
    </location>
</feature>
<dbReference type="NCBIfam" id="NF002199">
    <property type="entry name" value="PRK01060.1-4"/>
    <property type="match status" value="1"/>
</dbReference>
<reference evidence="11 12" key="1">
    <citation type="submission" date="2019-02" db="EMBL/GenBank/DDBJ databases">
        <authorList>
            <person name="Manzano-Marin A."/>
            <person name="Manzano-Marin A."/>
        </authorList>
    </citation>
    <scope>NUCLEOTIDE SEQUENCE [LARGE SCALE GENOMIC DNA]</scope>
    <source>
        <strain evidence="11 12">ErCicurtihirsuta</strain>
    </source>
</reference>
<keyword evidence="5 9" id="KW-0227">DNA damage</keyword>
<dbReference type="InterPro" id="IPR018246">
    <property type="entry name" value="AP_endonuc_F2_Zn_BS"/>
</dbReference>
<dbReference type="EC" id="3.1.21.2" evidence="9"/>
<organism evidence="11 12">
    <name type="scientific">Candidatus Erwinia haradaeae</name>
    <dbReference type="NCBI Taxonomy" id="1922217"/>
    <lineage>
        <taxon>Bacteria</taxon>
        <taxon>Pseudomonadati</taxon>
        <taxon>Pseudomonadota</taxon>
        <taxon>Gammaproteobacteria</taxon>
        <taxon>Enterobacterales</taxon>
        <taxon>Erwiniaceae</taxon>
        <taxon>Erwinia</taxon>
    </lineage>
</organism>
<dbReference type="RefSeq" id="WP_157992041.1">
    <property type="nucleotide sequence ID" value="NZ_LR217698.1"/>
</dbReference>
<evidence type="ECO:0000313" key="12">
    <source>
        <dbReference type="Proteomes" id="UP000294364"/>
    </source>
</evidence>
<dbReference type="OrthoDB" id="9805666at2"/>
<dbReference type="AlphaFoldDB" id="A0A451CZZ4"/>
<feature type="binding site" evidence="9">
    <location>
        <position position="69"/>
    </location>
    <ligand>
        <name>Zn(2+)</name>
        <dbReference type="ChEBI" id="CHEBI:29105"/>
        <label>1</label>
    </ligand>
</feature>
<feature type="binding site" evidence="9">
    <location>
        <position position="145"/>
    </location>
    <ligand>
        <name>Zn(2+)</name>
        <dbReference type="ChEBI" id="CHEBI:29105"/>
        <label>2</label>
    </ligand>
</feature>
<dbReference type="InterPro" id="IPR013022">
    <property type="entry name" value="Xyl_isomerase-like_TIM-brl"/>
</dbReference>
<feature type="binding site" evidence="9">
    <location>
        <position position="261"/>
    </location>
    <ligand>
        <name>Zn(2+)</name>
        <dbReference type="ChEBI" id="CHEBI:29105"/>
        <label>2</label>
    </ligand>
</feature>
<keyword evidence="8 9" id="KW-0234">DNA repair</keyword>
<dbReference type="SMART" id="SM00518">
    <property type="entry name" value="AP2Ec"/>
    <property type="match status" value="1"/>
</dbReference>
<feature type="binding site" evidence="9">
    <location>
        <position position="231"/>
    </location>
    <ligand>
        <name>Zn(2+)</name>
        <dbReference type="ChEBI" id="CHEBI:29105"/>
        <label>3</label>
    </ligand>
</feature>
<evidence type="ECO:0000259" key="10">
    <source>
        <dbReference type="Pfam" id="PF01261"/>
    </source>
</evidence>
<keyword evidence="6 9" id="KW-0378">Hydrolase</keyword>
<dbReference type="GO" id="GO:0008081">
    <property type="term" value="F:phosphoric diester hydrolase activity"/>
    <property type="evidence" value="ECO:0007669"/>
    <property type="project" value="TreeGrafter"/>
</dbReference>
<comment type="cofactor">
    <cofactor evidence="9">
        <name>Zn(2+)</name>
        <dbReference type="ChEBI" id="CHEBI:29105"/>
    </cofactor>
    <text evidence="9">Binds 3 Zn(2+) ions.</text>
</comment>
<proteinExistence type="inferred from homology"/>
<keyword evidence="2 9" id="KW-0540">Nuclease</keyword>
<evidence type="ECO:0000256" key="6">
    <source>
        <dbReference type="ARBA" id="ARBA00022801"/>
    </source>
</evidence>
<keyword evidence="3 9" id="KW-0479">Metal-binding</keyword>
<dbReference type="PROSITE" id="PS00731">
    <property type="entry name" value="AP_NUCLEASE_F2_3"/>
    <property type="match status" value="1"/>
</dbReference>
<dbReference type="HAMAP" id="MF_00152">
    <property type="entry name" value="Nfo"/>
    <property type="match status" value="1"/>
</dbReference>
<dbReference type="Proteomes" id="UP000294364">
    <property type="component" value="Chromosome"/>
</dbReference>
<name>A0A451CZZ4_9GAMM</name>
<dbReference type="FunFam" id="3.20.20.150:FF:000001">
    <property type="entry name" value="Probable endonuclease 4"/>
    <property type="match status" value="1"/>
</dbReference>
<feature type="binding site" evidence="9">
    <location>
        <position position="229"/>
    </location>
    <ligand>
        <name>Zn(2+)</name>
        <dbReference type="ChEBI" id="CHEBI:29105"/>
        <label>3</label>
    </ligand>
</feature>
<dbReference type="Pfam" id="PF01261">
    <property type="entry name" value="AP_endonuc_2"/>
    <property type="match status" value="1"/>
</dbReference>
<sequence>MKYIGAHMSAAGGLHLAIERAAQIEATALSLFVKNQRKWHSPPLTAEQIDLFRYTCEKKKFNAFQIIPHSSYLINLGHPTKEGLKKSRVSFINEVIRCHQLGLKLINFHPGSHLNQITEKHCLERISESINIILDRTRGVTLVIENTAGQGSNLGFSFEHLAGIIKGVEDKSRVGVCIDTCHAFAAGYDFRTERACIETFMNFHRIVGLHYLRGMHINDSKNELGSRIDRHESLGKGRIGQVLFSWLMQDSRFDKIPMILETINPALWKHEIFWLKSEQLLTRNNAILSCF</sequence>
<feature type="binding site" evidence="9">
    <location>
        <position position="109"/>
    </location>
    <ligand>
        <name>Zn(2+)</name>
        <dbReference type="ChEBI" id="CHEBI:29105"/>
        <label>1</label>
    </ligand>
</feature>
<dbReference type="PROSITE" id="PS00729">
    <property type="entry name" value="AP_NUCLEASE_F2_1"/>
    <property type="match status" value="1"/>
</dbReference>
<protein>
    <recommendedName>
        <fullName evidence="9">Probable endonuclease 4</fullName>
        <ecNumber evidence="9">3.1.21.2</ecNumber>
    </recommendedName>
    <alternativeName>
        <fullName evidence="9">Endodeoxyribonuclease IV</fullName>
    </alternativeName>
    <alternativeName>
        <fullName evidence="9">Endonuclease IV</fullName>
    </alternativeName>
</protein>
<evidence type="ECO:0000256" key="9">
    <source>
        <dbReference type="HAMAP-Rule" id="MF_00152"/>
    </source>
</evidence>
<dbReference type="GO" id="GO:0006284">
    <property type="term" value="P:base-excision repair"/>
    <property type="evidence" value="ECO:0007669"/>
    <property type="project" value="TreeGrafter"/>
</dbReference>
<dbReference type="GO" id="GO:0008270">
    <property type="term" value="F:zinc ion binding"/>
    <property type="evidence" value="ECO:0007669"/>
    <property type="project" value="UniProtKB-UniRule"/>
</dbReference>
<dbReference type="EMBL" id="LR217698">
    <property type="protein sequence ID" value="VFP78735.1"/>
    <property type="molecule type" value="Genomic_DNA"/>
</dbReference>
<dbReference type="Gene3D" id="3.20.20.150">
    <property type="entry name" value="Divalent-metal-dependent TIM barrel enzymes"/>
    <property type="match status" value="1"/>
</dbReference>
<dbReference type="GO" id="GO:0003677">
    <property type="term" value="F:DNA binding"/>
    <property type="evidence" value="ECO:0007669"/>
    <property type="project" value="InterPro"/>
</dbReference>
<feature type="binding site" evidence="9">
    <location>
        <position position="182"/>
    </location>
    <ligand>
        <name>Zn(2+)</name>
        <dbReference type="ChEBI" id="CHEBI:29105"/>
        <label>3</label>
    </ligand>
</feature>